<comment type="catalytic activity">
    <reaction evidence="8">
        <text>N(4)-(alpha-D-Man-(1-&gt;2)-alpha-D-Man-(1-&gt;2)-alpha-D-Man-(1-&gt;3)-[alpha-D-Man-(1-&gt;3)-[alpha-D-Man-(1-&gt;2)-alpha-D-Man-(1-&gt;6)]-alpha-D-Man-(1-&gt;6)]-beta-D-Man-(1-&gt;4)-beta-D-GlcNAc-(1-&gt;4)-beta-D-GlcNAc)-L-asparaginyl-[protein] (N-glucan mannose isomer 8A1,2,3B1,3) + 3 H2O = N(4)-(alpha-D-Man-(1-&gt;3)-[alpha-D-Man-(1-&gt;3)-[alpha-D-Man-(1-&gt;6)]-alpha-D-Man-(1-&gt;6)]-beta-D-Man-(1-&gt;4)-beta-D-GlcNAc-(1-&gt;4)-beta-D-GlcNAc)-L-asparaginyl-[protein] (N-glucan mannose isomer 5A1,2) + 3 beta-D-mannose</text>
        <dbReference type="Rhea" id="RHEA:56028"/>
        <dbReference type="Rhea" id="RHEA-COMP:14358"/>
        <dbReference type="Rhea" id="RHEA-COMP:14367"/>
        <dbReference type="ChEBI" id="CHEBI:15377"/>
        <dbReference type="ChEBI" id="CHEBI:28563"/>
        <dbReference type="ChEBI" id="CHEBI:59087"/>
        <dbReference type="ChEBI" id="CHEBI:60628"/>
        <dbReference type="EC" id="3.2.1.113"/>
    </reaction>
</comment>
<feature type="transmembrane region" description="Helical" evidence="16">
    <location>
        <begin position="2451"/>
        <end position="2471"/>
    </location>
</feature>
<feature type="domain" description="PpiC" evidence="17">
    <location>
        <begin position="890"/>
        <end position="1030"/>
    </location>
</feature>
<dbReference type="PROSITE" id="PS50084">
    <property type="entry name" value="KH_TYPE_1"/>
    <property type="match status" value="2"/>
</dbReference>
<dbReference type="SMART" id="SM00322">
    <property type="entry name" value="KH"/>
    <property type="match status" value="2"/>
</dbReference>
<evidence type="ECO:0000256" key="3">
    <source>
        <dbReference type="ARBA" id="ARBA00007658"/>
    </source>
</evidence>
<dbReference type="SUPFAM" id="SSF48225">
    <property type="entry name" value="Seven-hairpin glycosidases"/>
    <property type="match status" value="3"/>
</dbReference>
<keyword evidence="12" id="KW-0694">RNA-binding</keyword>
<dbReference type="InterPro" id="IPR012341">
    <property type="entry name" value="6hp_glycosidase-like_sf"/>
</dbReference>
<feature type="compositionally biased region" description="Basic and acidic residues" evidence="15">
    <location>
        <begin position="528"/>
        <end position="549"/>
    </location>
</feature>
<evidence type="ECO:0000256" key="9">
    <source>
        <dbReference type="ARBA" id="ARBA00048605"/>
    </source>
</evidence>
<feature type="region of interest" description="Disordered" evidence="15">
    <location>
        <begin position="2935"/>
        <end position="2955"/>
    </location>
</feature>
<dbReference type="InterPro" id="IPR036612">
    <property type="entry name" value="KH_dom_type_1_sf"/>
</dbReference>
<evidence type="ECO:0000256" key="7">
    <source>
        <dbReference type="ARBA" id="ARBA00023157"/>
    </source>
</evidence>
<keyword evidence="16" id="KW-0472">Membrane</keyword>
<feature type="transmembrane region" description="Helical" evidence="16">
    <location>
        <begin position="2717"/>
        <end position="2737"/>
    </location>
</feature>
<dbReference type="PANTHER" id="PTHR11742:SF55">
    <property type="entry name" value="ENDOPLASMIC RETICULUM MANNOSYL-OLIGOSACCHARIDE 1,2-ALPHA-MANNOSIDASE"/>
    <property type="match status" value="1"/>
</dbReference>
<protein>
    <recommendedName>
        <fullName evidence="14">alpha-1,2-Mannosidase</fullName>
        <ecNumber evidence="14">3.2.1.-</ecNumber>
    </recommendedName>
</protein>
<dbReference type="PRINTS" id="PR00747">
    <property type="entry name" value="GLYHDRLASE47"/>
</dbReference>
<dbReference type="InterPro" id="IPR011047">
    <property type="entry name" value="Quinoprotein_ADH-like_sf"/>
</dbReference>
<dbReference type="EMBL" id="CAJNJA010026363">
    <property type="protein sequence ID" value="CAE7558896.1"/>
    <property type="molecule type" value="Genomic_DNA"/>
</dbReference>
<dbReference type="OrthoDB" id="430595at2759"/>
<dbReference type="EC" id="3.2.1.-" evidence="14"/>
<feature type="binding site" evidence="10">
    <location>
        <position position="1237"/>
    </location>
    <ligand>
        <name>Ca(2+)</name>
        <dbReference type="ChEBI" id="CHEBI:29108"/>
    </ligand>
</feature>
<evidence type="ECO:0000256" key="1">
    <source>
        <dbReference type="ARBA" id="ARBA00001913"/>
    </source>
</evidence>
<evidence type="ECO:0000256" key="6">
    <source>
        <dbReference type="ARBA" id="ARBA00022837"/>
    </source>
</evidence>
<sequence length="2955" mass="321018">MLSRAVRCTRARGGLGPRPPEVWKHQAYAYLREEAALAQRQARSMMRHVWSNYEQRAFGKDELKPVSGRGTDSWGGLGQTLVDSLDTLWLMGFHEEFDRAADWAESHLDFNKNLNVNYFETSIRHLGGLVSAFVLSSRPGLLGKANDLAMRLAPTFPSPQSTKQQLSMSDLNPGSGRLQDWLDGAKRFLHQVLTNLTDTSDFSGEYDLDLGDLVEDPSGHFTNDEKRAKKDHTALPLSDVNLQTGKTNDLAGYLSLAETYVPLEWKALALLTSNCSYALHQDQVLHVLNESAGLETRGYAAILLKKNGYVHGMQDNRISLGSRGDSFYEYLLKDAIFLGAHANPLTLSVWGAFRAKLRNLLVEVDMPRQARKLNRKGMSKGMRKPMKTALRRPQKPTPAMVEGVIERSRSRSRSRECKSESHERVGRQVLYVPPELTGVLIGRGGESINAMCRETGARIEVAREDAGAADRPVTITGSPEAVDRAVLAVKRIVDSEKRPPQEQRKVMQVAGAFVGMIIGRGGENVKAMSRESGAKIEVSRDDGDRDADRNVTITGTAESIEKATQLIEDVIGNRAGASDDDRSDAEALPDPPPGFEVSEHEEWLFNAKTEEFFNKKTGAFAWLNASTGMFCPIREGVRHDDLELISGTAVAIASSDNKSAPKTVVIPDLHRVAQALKAPFDHVDAPASMIGVFGCSAGDGPGAARTFHERLVRRIASWRSTWFDQAWFGALTGAMMDVVGENGALPLAAVALLVGRKVIAASAPGARACLMAGATSDACTAVVPMEVNGFVCCFQQLPARSPGVADLCIPIALVAGVPTLDDNVTCASVSRSLFQRRPRAAAVALLRAARQAGSAGPLAAATACLGGHKVLVAEENVDVGRKAAKEKMKQSKVRVRQILLRFWSGKGAQPINPVTRKPITRMLEEAEVQMLDVLDKLLAENSANFACICKALSECGSAMRGGADNGDLGWLDQAKVAALAKAKGQPGGPKSVVQSSVPVAVVKVAFELEKGELSDLVVSELGVHLVEGAKGAAGAQGGWFESSRDIPGKWVFLKEVTFKHTVPKMDHLICFLPGALALDVFHHAVRRLNGTAVQPHHLDRDRAMELTLAHKLMQSCVQMYFRTVTDLAPEITRFNGHGLEDDHGSMHNILRPETVESLFVLWRTTKLQVYRNWGQRLLSAFYRLKTSFGFASLHNVNQPSSKRDDMPSFFLAETLKYLFLLFSPDSVLPLDRFVLSTEAHPVPMMRAMSSLGVEWPCQAGLRAQAAQAPQSQSLSGQTTEELLEAFRILSQSLLSRTATAVWVFIRTHQLVGPFICGESLSLLVIGQVARCSPRRWTWERWRWRRGPTNVGTFMLAWLAACLGVIPSVPAGPVAALQQLSAEAVTSPVLGLAKGHAPRPRERWRGTSDASRTEETVFLDLQLCFNSSVDLTSIEFYAEDVAPLRNGDFGWRIVHPIPSSSSSATQWPVACKALPTFSSDRPVTDQLPSPGAYRAVLEPPLRPSLACQLPLHLVLLGVAFAGPFKHFAAPGSAWPLLPCRTVASDAPAQKGPAGLMGMLGDRVQLWNDANKSCSGAIARVPLWSVGDQRVTAVTMLENMTLAVATYLPYQTSYDPSGIVYIFSASHLGMASRHDIQLETRAEILSMLRLPTGATLLGGTVFSQQAELNGTIEVFGPSDLMTGGASSFAIETKHGIAELVLVSTQILAASTGVNGEILFYETAAIERRVSVKPLAELNLQAAIHALVIVDGRAVVAGEHGLQIYSLDDVLQNRRQPSAHLFRVHTVYVSLAVLPGGFAAGCLDARIEVFLMSEVVKGGVRPRKELYTNGVPSPILVLDDNGLAVVTSSNTVDIFDEKVLQDHAYFGKRPSRALPLDTPGISIANLPGRGLVVASMKHVFIFSHAGMSSAGEPVDELSVPRPVSFVHSISNDTVLVGQWEGAVAVFSTSSGTQPRYSSGPWFPLTRLKLDVYPSLTGATSAELLPALDLLAIGAWPSDVYFFNLSSLRRSPPPYLEAESMLRSRGAVTALASSTKFLWAGASDDLLVMDLQFYGDTGFRRIRMPGEICSLAVLSDSVVAAGLSSSLVIPVLTRRKRGWNLLEIMDTAGPVHALLAADGVLVVGKSVEVWLQLWQLRLLFAGLAVIDDRTVLVGLDLYRAGDARSLCSPGLFSKSGQYVCHPCPNGWTSDEGSASCTYARLPILLKTWIPVALTFILIGAVLSPLAGQLYLCASRYINMGEVLAKARSRAATLQSMLTWTSAHASQREPRHMALRDVRVRRWVWAYAASTHLPIAVWLATAHQHWVVAGSMLAVVFTFQPQPVLHADPSGELTAQHWACLSLRCLATANILAGCSCFFFPPAFLLVHAIPLASVAVMSGNCALANEIHMFLQTSYVSVDEMSAATADTAGVRVLNMGATCIHATAAGVATLTLAQHEGHQVMTIFGLSDASSGSLPLYLLVFACSVSFAGVALAARACDQTEAIVSHATSWASDERVIPSRIPASCCCRQLLLRLSASVKTWVHKHWLLCFSSLYDTHTFYDRLREPQSTSQRPYFALILFIGAGTTMINCLALLLDRCRMKLPELGDRNLRMSTLSKCLLVFMKLRVLQLPVGVTTQMDTSWLDGSLSELPLSVIPVWICSEPVLCPSWCTSRLNGTCTYDLPSYNGCFCSHRVAGIPDWTGRLKVLGTCAISIIVMTLLSASKMRARGIFDLPMISSRAVACATILPPFFFAVNAMYLSFPDLAKQHLDSAEDFTILSIPALIYAFMANEIARHVETAAKLRCLAAGSELQLNGRKVTAAWPHLEHIVGTSLVSAEDSSGPVQILSNMRLEKPTYIWCQPAPLHGSVYSPSGYRALVPWANFATLTAIWRARHSLGHTIIIVNTALLLVLLSSSIWLCLTLKQGVPSTPTAASETHRLDSEMDATRTAVELQETASWQGNMPNREHGEVDRQELRAG</sequence>
<name>A0A812U662_9DINO</name>
<dbReference type="PROSITE" id="PS50198">
    <property type="entry name" value="PPIC_PPIASE_2"/>
    <property type="match status" value="1"/>
</dbReference>
<feature type="compositionally biased region" description="Basic residues" evidence="15">
    <location>
        <begin position="376"/>
        <end position="394"/>
    </location>
</feature>
<evidence type="ECO:0000256" key="12">
    <source>
        <dbReference type="PROSITE-ProRule" id="PRU00117"/>
    </source>
</evidence>
<feature type="transmembrane region" description="Helical" evidence="16">
    <location>
        <begin position="2204"/>
        <end position="2227"/>
    </location>
</feature>
<keyword evidence="4 10" id="KW-0479">Metal-binding</keyword>
<keyword evidence="7 11" id="KW-1015">Disulfide bond</keyword>
<dbReference type="InterPro" id="IPR001382">
    <property type="entry name" value="Glyco_hydro_47"/>
</dbReference>
<comment type="pathway">
    <text evidence="2">Protein modification; protein glycosylation.</text>
</comment>
<evidence type="ECO:0000259" key="17">
    <source>
        <dbReference type="PROSITE" id="PS50198"/>
    </source>
</evidence>
<reference evidence="18" key="1">
    <citation type="submission" date="2021-02" db="EMBL/GenBank/DDBJ databases">
        <authorList>
            <person name="Dougan E. K."/>
            <person name="Rhodes N."/>
            <person name="Thang M."/>
            <person name="Chan C."/>
        </authorList>
    </citation>
    <scope>NUCLEOTIDE SEQUENCE</scope>
</reference>
<dbReference type="GO" id="GO:0003723">
    <property type="term" value="F:RNA binding"/>
    <property type="evidence" value="ECO:0007669"/>
    <property type="project" value="UniProtKB-UniRule"/>
</dbReference>
<dbReference type="PANTHER" id="PTHR11742">
    <property type="entry name" value="MANNOSYL-OLIGOSACCHARIDE ALPHA-1,2-MANNOSIDASE-RELATED"/>
    <property type="match status" value="1"/>
</dbReference>
<dbReference type="InterPro" id="IPR046357">
    <property type="entry name" value="PPIase_dom_sf"/>
</dbReference>
<dbReference type="Proteomes" id="UP000601435">
    <property type="component" value="Unassembled WGS sequence"/>
</dbReference>
<keyword evidence="16" id="KW-1133">Transmembrane helix</keyword>
<evidence type="ECO:0000256" key="14">
    <source>
        <dbReference type="RuleBase" id="RU361193"/>
    </source>
</evidence>
<proteinExistence type="inferred from homology"/>
<accession>A0A812U662</accession>
<organism evidence="18 19">
    <name type="scientific">Symbiodinium necroappetens</name>
    <dbReference type="NCBI Taxonomy" id="1628268"/>
    <lineage>
        <taxon>Eukaryota</taxon>
        <taxon>Sar</taxon>
        <taxon>Alveolata</taxon>
        <taxon>Dinophyceae</taxon>
        <taxon>Suessiales</taxon>
        <taxon>Symbiodiniaceae</taxon>
        <taxon>Symbiodinium</taxon>
    </lineage>
</organism>
<dbReference type="SUPFAM" id="SSF54534">
    <property type="entry name" value="FKBP-like"/>
    <property type="match status" value="1"/>
</dbReference>
<dbReference type="SUPFAM" id="SSF54791">
    <property type="entry name" value="Eukaryotic type KH-domain (KH-domain type I)"/>
    <property type="match status" value="2"/>
</dbReference>
<comment type="caution">
    <text evidence="18">The sequence shown here is derived from an EMBL/GenBank/DDBJ whole genome shotgun (WGS) entry which is preliminary data.</text>
</comment>
<dbReference type="Gene3D" id="3.10.50.40">
    <property type="match status" value="1"/>
</dbReference>
<dbReference type="GO" id="GO:0003755">
    <property type="term" value="F:peptidyl-prolyl cis-trans isomerase activity"/>
    <property type="evidence" value="ECO:0007669"/>
    <property type="project" value="UniProtKB-KW"/>
</dbReference>
<keyword evidence="6 10" id="KW-0106">Calcium</keyword>
<dbReference type="InterPro" id="IPR050749">
    <property type="entry name" value="Glycosyl_Hydrolase_47"/>
</dbReference>
<feature type="transmembrane region" description="Helical" evidence="16">
    <location>
        <begin position="2278"/>
        <end position="2295"/>
    </location>
</feature>
<evidence type="ECO:0000256" key="5">
    <source>
        <dbReference type="ARBA" id="ARBA00022801"/>
    </source>
</evidence>
<evidence type="ECO:0000256" key="4">
    <source>
        <dbReference type="ARBA" id="ARBA00022723"/>
    </source>
</evidence>
<dbReference type="InterPro" id="IPR004088">
    <property type="entry name" value="KH_dom_type_1"/>
</dbReference>
<feature type="compositionally biased region" description="Basic and acidic residues" evidence="15">
    <location>
        <begin position="404"/>
        <end position="423"/>
    </location>
</feature>
<dbReference type="GO" id="GO:0005783">
    <property type="term" value="C:endoplasmic reticulum"/>
    <property type="evidence" value="ECO:0007669"/>
    <property type="project" value="TreeGrafter"/>
</dbReference>
<dbReference type="GO" id="GO:0005509">
    <property type="term" value="F:calcium ion binding"/>
    <property type="evidence" value="ECO:0007669"/>
    <property type="project" value="InterPro"/>
</dbReference>
<evidence type="ECO:0000256" key="15">
    <source>
        <dbReference type="SAM" id="MobiDB-lite"/>
    </source>
</evidence>
<comment type="cofactor">
    <cofactor evidence="1 10">
        <name>Ca(2+)</name>
        <dbReference type="ChEBI" id="CHEBI:29108"/>
    </cofactor>
</comment>
<dbReference type="InterPro" id="IPR036026">
    <property type="entry name" value="Seven-hairpin_glycosidases"/>
</dbReference>
<dbReference type="GO" id="GO:0016020">
    <property type="term" value="C:membrane"/>
    <property type="evidence" value="ECO:0007669"/>
    <property type="project" value="InterPro"/>
</dbReference>
<evidence type="ECO:0000256" key="16">
    <source>
        <dbReference type="SAM" id="Phobius"/>
    </source>
</evidence>
<evidence type="ECO:0000313" key="18">
    <source>
        <dbReference type="EMBL" id="CAE7558896.1"/>
    </source>
</evidence>
<keyword evidence="13" id="KW-0413">Isomerase</keyword>
<feature type="compositionally biased region" description="Basic and acidic residues" evidence="15">
    <location>
        <begin position="2941"/>
        <end position="2955"/>
    </location>
</feature>
<feature type="region of interest" description="Disordered" evidence="15">
    <location>
        <begin position="574"/>
        <end position="597"/>
    </location>
</feature>
<evidence type="ECO:0000313" key="19">
    <source>
        <dbReference type="Proteomes" id="UP000601435"/>
    </source>
</evidence>
<feature type="disulfide bond" evidence="11">
    <location>
        <begin position="1070"/>
        <end position="1116"/>
    </location>
</feature>
<evidence type="ECO:0000256" key="2">
    <source>
        <dbReference type="ARBA" id="ARBA00004922"/>
    </source>
</evidence>
<evidence type="ECO:0000256" key="8">
    <source>
        <dbReference type="ARBA" id="ARBA00047669"/>
    </source>
</evidence>
<evidence type="ECO:0000256" key="11">
    <source>
        <dbReference type="PIRSR" id="PIRSR601382-3"/>
    </source>
</evidence>
<dbReference type="Gene3D" id="1.50.10.10">
    <property type="match status" value="2"/>
</dbReference>
<dbReference type="InterPro" id="IPR004087">
    <property type="entry name" value="KH_dom"/>
</dbReference>
<gene>
    <name evidence="18" type="primary">MNS3</name>
    <name evidence="18" type="ORF">SNEC2469_LOCUS16135</name>
</gene>
<dbReference type="SUPFAM" id="SSF50998">
    <property type="entry name" value="Quinoprotein alcohol dehydrogenase-like"/>
    <property type="match status" value="1"/>
</dbReference>
<comment type="catalytic activity">
    <reaction evidence="9">
        <text>N(4)-(alpha-D-Man-(1-&gt;2)-alpha-D-Man-(1-&gt;2)-alpha-D-Man-(1-&gt;3)-[alpha-D-Man-(1-&gt;2)-alpha-D-Man-(1-&gt;3)-[alpha-D-Man-(1-&gt;2)-alpha-D-Man-(1-&gt;6)]-alpha-D-Man-(1-&gt;6)]-beta-D-Man-(1-&gt;4)-beta-D-GlcNAc-(1-&gt;4)-beta-D-GlcNAc)-L-asparaginyl-[protein] (N-glucan mannose isomer 9A1,2,3B1,2,3) + 4 H2O = N(4)-(alpha-D-Man-(1-&gt;3)-[alpha-D-Man-(1-&gt;3)-[alpha-D-Man-(1-&gt;6)]-alpha-D-Man-(1-&gt;6)]-beta-D-Man-(1-&gt;4)-beta-D-GlcNAc-(1-&gt;4)-beta-D-GlcNAc)-L-asparaginyl-[protein] (N-glucan mannose isomer 5A1,2) + 4 beta-D-mannose</text>
        <dbReference type="Rhea" id="RHEA:56008"/>
        <dbReference type="Rhea" id="RHEA-COMP:14356"/>
        <dbReference type="Rhea" id="RHEA-COMP:14367"/>
        <dbReference type="ChEBI" id="CHEBI:15377"/>
        <dbReference type="ChEBI" id="CHEBI:28563"/>
        <dbReference type="ChEBI" id="CHEBI:59087"/>
        <dbReference type="ChEBI" id="CHEBI:139493"/>
        <dbReference type="EC" id="3.2.1.113"/>
    </reaction>
</comment>
<keyword evidence="14" id="KW-0326">Glycosidase</keyword>
<keyword evidence="16" id="KW-0812">Transmembrane</keyword>
<keyword evidence="5 14" id="KW-0378">Hydrolase</keyword>
<evidence type="ECO:0000256" key="13">
    <source>
        <dbReference type="PROSITE-ProRule" id="PRU00278"/>
    </source>
</evidence>
<feature type="region of interest" description="Disordered" evidence="15">
    <location>
        <begin position="528"/>
        <end position="550"/>
    </location>
</feature>
<dbReference type="Pfam" id="PF00639">
    <property type="entry name" value="Rotamase"/>
    <property type="match status" value="1"/>
</dbReference>
<feature type="region of interest" description="Disordered" evidence="15">
    <location>
        <begin position="376"/>
        <end position="423"/>
    </location>
</feature>
<comment type="similarity">
    <text evidence="3 14">Belongs to the glycosyl hydrolase 47 family.</text>
</comment>
<keyword evidence="19" id="KW-1185">Reference proteome</keyword>
<evidence type="ECO:0000256" key="10">
    <source>
        <dbReference type="PIRSR" id="PIRSR601382-2"/>
    </source>
</evidence>
<feature type="transmembrane region" description="Helical" evidence="16">
    <location>
        <begin position="2551"/>
        <end position="2572"/>
    </location>
</feature>
<feature type="transmembrane region" description="Helical" evidence="16">
    <location>
        <begin position="2873"/>
        <end position="2895"/>
    </location>
</feature>
<dbReference type="Pfam" id="PF00013">
    <property type="entry name" value="KH_1"/>
    <property type="match status" value="2"/>
</dbReference>
<feature type="transmembrane region" description="Helical" evidence="16">
    <location>
        <begin position="2679"/>
        <end position="2697"/>
    </location>
</feature>
<keyword evidence="13" id="KW-0697">Rotamase</keyword>
<dbReference type="GO" id="GO:0004571">
    <property type="term" value="F:mannosyl-oligosaccharide 1,2-alpha-mannosidase activity"/>
    <property type="evidence" value="ECO:0007669"/>
    <property type="project" value="UniProtKB-EC"/>
</dbReference>
<dbReference type="Gene3D" id="3.30.1370.10">
    <property type="entry name" value="K Homology domain, type 1"/>
    <property type="match status" value="2"/>
</dbReference>
<dbReference type="GO" id="GO:0005975">
    <property type="term" value="P:carbohydrate metabolic process"/>
    <property type="evidence" value="ECO:0007669"/>
    <property type="project" value="InterPro"/>
</dbReference>
<dbReference type="Pfam" id="PF01532">
    <property type="entry name" value="Glyco_hydro_47"/>
    <property type="match status" value="3"/>
</dbReference>
<feature type="transmembrane region" description="Helical" evidence="16">
    <location>
        <begin position="2752"/>
        <end position="2770"/>
    </location>
</feature>
<dbReference type="InterPro" id="IPR000297">
    <property type="entry name" value="PPIase_PpiC"/>
</dbReference>